<dbReference type="Proteomes" id="UP001302126">
    <property type="component" value="Unassembled WGS sequence"/>
</dbReference>
<gene>
    <name evidence="2" type="ORF">QBC35DRAFT_505062</name>
</gene>
<organism evidence="2 3">
    <name type="scientific">Podospora australis</name>
    <dbReference type="NCBI Taxonomy" id="1536484"/>
    <lineage>
        <taxon>Eukaryota</taxon>
        <taxon>Fungi</taxon>
        <taxon>Dikarya</taxon>
        <taxon>Ascomycota</taxon>
        <taxon>Pezizomycotina</taxon>
        <taxon>Sordariomycetes</taxon>
        <taxon>Sordariomycetidae</taxon>
        <taxon>Sordariales</taxon>
        <taxon>Podosporaceae</taxon>
        <taxon>Podospora</taxon>
    </lineage>
</organism>
<keyword evidence="3" id="KW-1185">Reference proteome</keyword>
<dbReference type="GO" id="GO:0033167">
    <property type="term" value="C:ARC complex"/>
    <property type="evidence" value="ECO:0007669"/>
    <property type="project" value="InterPro"/>
</dbReference>
<name>A0AAN6WNE9_9PEZI</name>
<sequence>MSSLPDSGSAPALPVKETKKKKNRKPKKKATGFEEYFCDPPMTPAEFEEEKELIYPPHRPFIARIEEAIQRFRARRRLDNKRELLFSRYLTLGGVDTTVRQFQGSRNLGKETLEESSKTEIREMIADDVIRGGAEYNEHSIFYQPEFPEHWDVDFSGVAAGFLSHHLSRLAGGDLETIWLGTSVVSNFLKYIAQHNVCPEYGEDLANAIKIADIALDEAAAISDLSLLVPGHFNSCVRTLFTKPEEYADNRYTWNEPIDRGYARATVAVITTSLLLPSNTIPDEHRVLPGVTEHFFEVCSITRPTEEIKNKVSVVNKHLSGYPDIPPCGTMTARPVIIRDGWENSMHATIPDEEDVESLFVLEDKILALLKPGMKLKLGTCNTQMGFKLIYYVDEILASFYTFLPQELMWKYKEPVPNCRPGPSIHNDDFNINDVPFGDPEED</sequence>
<evidence type="ECO:0000313" key="2">
    <source>
        <dbReference type="EMBL" id="KAK4184843.1"/>
    </source>
</evidence>
<proteinExistence type="predicted"/>
<evidence type="ECO:0000313" key="3">
    <source>
        <dbReference type="Proteomes" id="UP001302126"/>
    </source>
</evidence>
<protein>
    <submittedName>
        <fullName evidence="2">Argonaute complex, subunit Arb1</fullName>
    </submittedName>
</protein>
<dbReference type="AlphaFoldDB" id="A0AAN6WNE9"/>
<dbReference type="InterPro" id="IPR018606">
    <property type="entry name" value="Arb1"/>
</dbReference>
<dbReference type="GO" id="GO:0031047">
    <property type="term" value="P:regulatory ncRNA-mediated gene silencing"/>
    <property type="evidence" value="ECO:0007669"/>
    <property type="project" value="InterPro"/>
</dbReference>
<dbReference type="EMBL" id="MU864472">
    <property type="protein sequence ID" value="KAK4184843.1"/>
    <property type="molecule type" value="Genomic_DNA"/>
</dbReference>
<feature type="region of interest" description="Disordered" evidence="1">
    <location>
        <begin position="1"/>
        <end position="32"/>
    </location>
</feature>
<reference evidence="2" key="2">
    <citation type="submission" date="2023-05" db="EMBL/GenBank/DDBJ databases">
        <authorList>
            <consortium name="Lawrence Berkeley National Laboratory"/>
            <person name="Steindorff A."/>
            <person name="Hensen N."/>
            <person name="Bonometti L."/>
            <person name="Westerberg I."/>
            <person name="Brannstrom I.O."/>
            <person name="Guillou S."/>
            <person name="Cros-Aarteil S."/>
            <person name="Calhoun S."/>
            <person name="Haridas S."/>
            <person name="Kuo A."/>
            <person name="Mondo S."/>
            <person name="Pangilinan J."/>
            <person name="Riley R."/>
            <person name="Labutti K."/>
            <person name="Andreopoulos B."/>
            <person name="Lipzen A."/>
            <person name="Chen C."/>
            <person name="Yanf M."/>
            <person name="Daum C."/>
            <person name="Ng V."/>
            <person name="Clum A."/>
            <person name="Ohm R."/>
            <person name="Martin F."/>
            <person name="Silar P."/>
            <person name="Natvig D."/>
            <person name="Lalanne C."/>
            <person name="Gautier V."/>
            <person name="Ament-Velasquez S.L."/>
            <person name="Kruys A."/>
            <person name="Hutchinson M.I."/>
            <person name="Powell A.J."/>
            <person name="Barry K."/>
            <person name="Miller A.N."/>
            <person name="Grigoriev I.V."/>
            <person name="Debuchy R."/>
            <person name="Gladieux P."/>
            <person name="Thoren M.H."/>
            <person name="Johannesson H."/>
        </authorList>
    </citation>
    <scope>NUCLEOTIDE SEQUENCE</scope>
    <source>
        <strain evidence="2">PSN309</strain>
    </source>
</reference>
<comment type="caution">
    <text evidence="2">The sequence shown here is derived from an EMBL/GenBank/DDBJ whole genome shotgun (WGS) entry which is preliminary data.</text>
</comment>
<evidence type="ECO:0000256" key="1">
    <source>
        <dbReference type="SAM" id="MobiDB-lite"/>
    </source>
</evidence>
<reference evidence="2" key="1">
    <citation type="journal article" date="2023" name="Mol. Phylogenet. Evol.">
        <title>Genome-scale phylogeny and comparative genomics of the fungal order Sordariales.</title>
        <authorList>
            <person name="Hensen N."/>
            <person name="Bonometti L."/>
            <person name="Westerberg I."/>
            <person name="Brannstrom I.O."/>
            <person name="Guillou S."/>
            <person name="Cros-Aarteil S."/>
            <person name="Calhoun S."/>
            <person name="Haridas S."/>
            <person name="Kuo A."/>
            <person name="Mondo S."/>
            <person name="Pangilinan J."/>
            <person name="Riley R."/>
            <person name="LaButti K."/>
            <person name="Andreopoulos B."/>
            <person name="Lipzen A."/>
            <person name="Chen C."/>
            <person name="Yan M."/>
            <person name="Daum C."/>
            <person name="Ng V."/>
            <person name="Clum A."/>
            <person name="Steindorff A."/>
            <person name="Ohm R.A."/>
            <person name="Martin F."/>
            <person name="Silar P."/>
            <person name="Natvig D.O."/>
            <person name="Lalanne C."/>
            <person name="Gautier V."/>
            <person name="Ament-Velasquez S.L."/>
            <person name="Kruys A."/>
            <person name="Hutchinson M.I."/>
            <person name="Powell A.J."/>
            <person name="Barry K."/>
            <person name="Miller A.N."/>
            <person name="Grigoriev I.V."/>
            <person name="Debuchy R."/>
            <person name="Gladieux P."/>
            <person name="Hiltunen Thoren M."/>
            <person name="Johannesson H."/>
        </authorList>
    </citation>
    <scope>NUCLEOTIDE SEQUENCE</scope>
    <source>
        <strain evidence="2">PSN309</strain>
    </source>
</reference>
<accession>A0AAN6WNE9</accession>
<dbReference type="Pfam" id="PF09692">
    <property type="entry name" value="Arb1"/>
    <property type="match status" value="1"/>
</dbReference>
<feature type="region of interest" description="Disordered" evidence="1">
    <location>
        <begin position="423"/>
        <end position="443"/>
    </location>
</feature>
<feature type="compositionally biased region" description="Basic residues" evidence="1">
    <location>
        <begin position="18"/>
        <end position="30"/>
    </location>
</feature>